<evidence type="ECO:0000256" key="10">
    <source>
        <dbReference type="SAM" id="MobiDB-lite"/>
    </source>
</evidence>
<feature type="transmembrane region" description="Helical" evidence="11">
    <location>
        <begin position="588"/>
        <end position="607"/>
    </location>
</feature>
<feature type="region of interest" description="Disordered" evidence="10">
    <location>
        <begin position="100"/>
        <end position="127"/>
    </location>
</feature>
<evidence type="ECO:0000313" key="13">
    <source>
        <dbReference type="Proteomes" id="UP000800097"/>
    </source>
</evidence>
<dbReference type="GO" id="GO:0004168">
    <property type="term" value="F:dolichol kinase activity"/>
    <property type="evidence" value="ECO:0007669"/>
    <property type="project" value="UniProtKB-EC"/>
</dbReference>
<comment type="subcellular location">
    <subcellularLocation>
        <location evidence="1">Endoplasmic reticulum membrane</location>
        <topology evidence="1">Multi-pass membrane protein</topology>
    </subcellularLocation>
</comment>
<evidence type="ECO:0000256" key="2">
    <source>
        <dbReference type="ARBA" id="ARBA00010794"/>
    </source>
</evidence>
<evidence type="ECO:0000256" key="1">
    <source>
        <dbReference type="ARBA" id="ARBA00004477"/>
    </source>
</evidence>
<keyword evidence="7" id="KW-0256">Endoplasmic reticulum</keyword>
<evidence type="ECO:0000256" key="7">
    <source>
        <dbReference type="ARBA" id="ARBA00022824"/>
    </source>
</evidence>
<dbReference type="PANTHER" id="PTHR13205:SF15">
    <property type="entry name" value="DOLICHOL KINASE"/>
    <property type="match status" value="1"/>
</dbReference>
<dbReference type="EC" id="2.7.1.108" evidence="3"/>
<feature type="compositionally biased region" description="Polar residues" evidence="10">
    <location>
        <begin position="548"/>
        <end position="558"/>
    </location>
</feature>
<accession>A0A6A6JYB2</accession>
<dbReference type="EMBL" id="ML986484">
    <property type="protein sequence ID" value="KAF2280736.1"/>
    <property type="molecule type" value="Genomic_DNA"/>
</dbReference>
<feature type="transmembrane region" description="Helical" evidence="11">
    <location>
        <begin position="685"/>
        <end position="708"/>
    </location>
</feature>
<feature type="transmembrane region" description="Helical" evidence="11">
    <location>
        <begin position="619"/>
        <end position="637"/>
    </location>
</feature>
<gene>
    <name evidence="12" type="ORF">EI97DRAFT_471743</name>
</gene>
<evidence type="ECO:0000313" key="12">
    <source>
        <dbReference type="EMBL" id="KAF2280736.1"/>
    </source>
</evidence>
<evidence type="ECO:0000256" key="3">
    <source>
        <dbReference type="ARBA" id="ARBA00012132"/>
    </source>
</evidence>
<keyword evidence="9 11" id="KW-0472">Membrane</keyword>
<feature type="compositionally biased region" description="Basic residues" evidence="10">
    <location>
        <begin position="26"/>
        <end position="37"/>
    </location>
</feature>
<keyword evidence="8 11" id="KW-1133">Transmembrane helix</keyword>
<evidence type="ECO:0000256" key="8">
    <source>
        <dbReference type="ARBA" id="ARBA00022989"/>
    </source>
</evidence>
<evidence type="ECO:0000256" key="6">
    <source>
        <dbReference type="ARBA" id="ARBA00022777"/>
    </source>
</evidence>
<evidence type="ECO:0000256" key="4">
    <source>
        <dbReference type="ARBA" id="ARBA00022679"/>
    </source>
</evidence>
<sequence>MHMSDDTGPSSTLASSEIEHLELFRRSPHPYHRHQHRSSPSGPPSSKSSIDNSLRTTPVAISDEDGRRRRRRISQSPSASGTEADDEAYAFVKALPAPPLRPRKGLRDVRGAGVEGPSMSPLLTPSQVDEEGKKYGVEYFRRRRGKGSVGEETATLDEEARKARERYIKRRRNELLRRTTETGLLVCIAVLTVRGCGCWRQLWERWYRELLTYACVIAGLLGLYPLRLLIYSKRRGPNTQLLQRPWIRIPSAFDPATILYPPIIPVLISISLYPSMEKILLPNIILGLAALPSRLIPFARSGDNYTYSSLHWLLSILPLFVSENTALVSKVHATTPYKLKLPGPEKGLHPEVLATLFALHHALLPPLHYLTTTSLLPAELQLLSIGLINLLLFAESPQAIILRTIVWVGGLGLFILCGKVLSWNVALARIPRWRFRRAGQMIRNRQSFLTALTKGLKRRSRSAGSASRDSDADDDEDEFPGVGINSSFKKTQDLTLNMLIGGRGGNGLVDKEIKSAIEPKRPAFAEPANDVEGTTPPRRRNTLPTLPSQDNVTAPSRSLQHRRRRGKWVAQSFLALTPRQAVLRKWGYAAYFYAVVIFLTLGPIRYLMAHQALDGQDPFGWAIGYLFGNTPSFRFFVFNHNLQSWIPLPPLPDGPVPPNPLLTRLNRYLLPSSLHLSPGPASTRLLLTLYLLIVLIAGLTLVLSLPFLSATIPFFPTPDVDTRRKTFHFTMVALLLPTLYIDPLFLHLALALVLALFILADLARAAMVAGIGQRIARFLTPFVDGRDLRGPVVVSHFFLLVGCAVPVWLGLAGVERDVSAGPWRGWDLVSMTGETGVKEGSGGRDVSLVAGVVCVGMGDAAASLVGRRWGRRKWPWAGGKSLEGSAAFAGAVMLGLVVGKVWLRVGGWEDTHRGISEWSGVLLKSLLCALGASLNEAVLTGGNDNVIVPILLWILVRGVGL</sequence>
<feature type="transmembrane region" description="Helical" evidence="11">
    <location>
        <begin position="792"/>
        <end position="814"/>
    </location>
</feature>
<dbReference type="OrthoDB" id="377083at2759"/>
<feature type="region of interest" description="Disordered" evidence="10">
    <location>
        <begin position="522"/>
        <end position="562"/>
    </location>
</feature>
<keyword evidence="6" id="KW-0418">Kinase</keyword>
<keyword evidence="5 11" id="KW-0812">Transmembrane</keyword>
<evidence type="ECO:0000256" key="11">
    <source>
        <dbReference type="SAM" id="Phobius"/>
    </source>
</evidence>
<feature type="region of interest" description="Disordered" evidence="10">
    <location>
        <begin position="1"/>
        <end position="87"/>
    </location>
</feature>
<dbReference type="PANTHER" id="PTHR13205">
    <property type="entry name" value="TRANSMEMBRANE PROTEIN 15-RELATED"/>
    <property type="match status" value="1"/>
</dbReference>
<dbReference type="Proteomes" id="UP000800097">
    <property type="component" value="Unassembled WGS sequence"/>
</dbReference>
<proteinExistence type="inferred from homology"/>
<keyword evidence="13" id="KW-1185">Reference proteome</keyword>
<feature type="transmembrane region" description="Helical" evidence="11">
    <location>
        <begin position="886"/>
        <end position="903"/>
    </location>
</feature>
<name>A0A6A6JYB2_WESOR</name>
<reference evidence="12" key="1">
    <citation type="journal article" date="2020" name="Stud. Mycol.">
        <title>101 Dothideomycetes genomes: a test case for predicting lifestyles and emergence of pathogens.</title>
        <authorList>
            <person name="Haridas S."/>
            <person name="Albert R."/>
            <person name="Binder M."/>
            <person name="Bloem J."/>
            <person name="Labutti K."/>
            <person name="Salamov A."/>
            <person name="Andreopoulos B."/>
            <person name="Baker S."/>
            <person name="Barry K."/>
            <person name="Bills G."/>
            <person name="Bluhm B."/>
            <person name="Cannon C."/>
            <person name="Castanera R."/>
            <person name="Culley D."/>
            <person name="Daum C."/>
            <person name="Ezra D."/>
            <person name="Gonzalez J."/>
            <person name="Henrissat B."/>
            <person name="Kuo A."/>
            <person name="Liang C."/>
            <person name="Lipzen A."/>
            <person name="Lutzoni F."/>
            <person name="Magnuson J."/>
            <person name="Mondo S."/>
            <person name="Nolan M."/>
            <person name="Ohm R."/>
            <person name="Pangilinan J."/>
            <person name="Park H.-J."/>
            <person name="Ramirez L."/>
            <person name="Alfaro M."/>
            <person name="Sun H."/>
            <person name="Tritt A."/>
            <person name="Yoshinaga Y."/>
            <person name="Zwiers L.-H."/>
            <person name="Turgeon B."/>
            <person name="Goodwin S."/>
            <person name="Spatafora J."/>
            <person name="Crous P."/>
            <person name="Grigoriev I."/>
        </authorList>
    </citation>
    <scope>NUCLEOTIDE SEQUENCE</scope>
    <source>
        <strain evidence="12">CBS 379.55</strain>
    </source>
</reference>
<dbReference type="GO" id="GO:0005789">
    <property type="term" value="C:endoplasmic reticulum membrane"/>
    <property type="evidence" value="ECO:0007669"/>
    <property type="project" value="UniProtKB-SubCell"/>
</dbReference>
<dbReference type="InterPro" id="IPR032974">
    <property type="entry name" value="Polypren_kinase"/>
</dbReference>
<dbReference type="GeneID" id="54555011"/>
<keyword evidence="4" id="KW-0808">Transferase</keyword>
<organism evidence="12 13">
    <name type="scientific">Westerdykella ornata</name>
    <dbReference type="NCBI Taxonomy" id="318751"/>
    <lineage>
        <taxon>Eukaryota</taxon>
        <taxon>Fungi</taxon>
        <taxon>Dikarya</taxon>
        <taxon>Ascomycota</taxon>
        <taxon>Pezizomycotina</taxon>
        <taxon>Dothideomycetes</taxon>
        <taxon>Pleosporomycetidae</taxon>
        <taxon>Pleosporales</taxon>
        <taxon>Sporormiaceae</taxon>
        <taxon>Westerdykella</taxon>
    </lineage>
</organism>
<feature type="compositionally biased region" description="Low complexity" evidence="10">
    <location>
        <begin position="38"/>
        <end position="49"/>
    </location>
</feature>
<evidence type="ECO:0000256" key="5">
    <source>
        <dbReference type="ARBA" id="ARBA00022692"/>
    </source>
</evidence>
<dbReference type="GO" id="GO:0043048">
    <property type="term" value="P:dolichyl monophosphate biosynthetic process"/>
    <property type="evidence" value="ECO:0007669"/>
    <property type="project" value="TreeGrafter"/>
</dbReference>
<dbReference type="RefSeq" id="XP_033658273.1">
    <property type="nucleotide sequence ID" value="XM_033801836.1"/>
</dbReference>
<evidence type="ECO:0000256" key="9">
    <source>
        <dbReference type="ARBA" id="ARBA00023136"/>
    </source>
</evidence>
<dbReference type="AlphaFoldDB" id="A0A6A6JYB2"/>
<feature type="transmembrane region" description="Helical" evidence="11">
    <location>
        <begin position="744"/>
        <end position="771"/>
    </location>
</feature>
<protein>
    <recommendedName>
        <fullName evidence="3">dolichol kinase</fullName>
        <ecNumber evidence="3">2.7.1.108</ecNumber>
    </recommendedName>
</protein>
<feature type="transmembrane region" description="Helical" evidence="11">
    <location>
        <begin position="400"/>
        <end position="427"/>
    </location>
</feature>
<feature type="region of interest" description="Disordered" evidence="10">
    <location>
        <begin position="459"/>
        <end position="484"/>
    </location>
</feature>
<comment type="similarity">
    <text evidence="2">Belongs to the polyprenol kinase family.</text>
</comment>